<keyword evidence="1" id="KW-1133">Transmembrane helix</keyword>
<feature type="transmembrane region" description="Helical" evidence="1">
    <location>
        <begin position="61"/>
        <end position="79"/>
    </location>
</feature>
<organism evidence="2">
    <name type="scientific">bioreactor metagenome</name>
    <dbReference type="NCBI Taxonomy" id="1076179"/>
    <lineage>
        <taxon>unclassified sequences</taxon>
        <taxon>metagenomes</taxon>
        <taxon>ecological metagenomes</taxon>
    </lineage>
</organism>
<evidence type="ECO:0000256" key="1">
    <source>
        <dbReference type="SAM" id="Phobius"/>
    </source>
</evidence>
<feature type="transmembrane region" description="Helical" evidence="1">
    <location>
        <begin position="120"/>
        <end position="138"/>
    </location>
</feature>
<feature type="transmembrane region" description="Helical" evidence="1">
    <location>
        <begin position="12"/>
        <end position="32"/>
    </location>
</feature>
<feature type="transmembrane region" description="Helical" evidence="1">
    <location>
        <begin position="38"/>
        <end position="54"/>
    </location>
</feature>
<proteinExistence type="predicted"/>
<dbReference type="EMBL" id="VSSQ01007718">
    <property type="protein sequence ID" value="MPM36779.1"/>
    <property type="molecule type" value="Genomic_DNA"/>
</dbReference>
<gene>
    <name evidence="2" type="ORF">SDC9_83381</name>
</gene>
<keyword evidence="1" id="KW-0472">Membrane</keyword>
<accession>A0A644Z839</accession>
<protein>
    <recommendedName>
        <fullName evidence="3">DUF4129 domain-containing protein</fullName>
    </recommendedName>
</protein>
<reference evidence="2" key="1">
    <citation type="submission" date="2019-08" db="EMBL/GenBank/DDBJ databases">
        <authorList>
            <person name="Kucharzyk K."/>
            <person name="Murdoch R.W."/>
            <person name="Higgins S."/>
            <person name="Loffler F."/>
        </authorList>
    </citation>
    <scope>NUCLEOTIDE SEQUENCE</scope>
</reference>
<evidence type="ECO:0008006" key="3">
    <source>
        <dbReference type="Google" id="ProtNLM"/>
    </source>
</evidence>
<sequence length="419" mass="49224">MSWFRQIKTLYSSTYVLMIYIIWTMLTCTFLANEVSFNLYLITLFNVFLMEYLYDKEYKKHIILSVPLIIGAVILWVMYYDLYKAVLNYLFFITSIIAVYKEEPNQINYYEYKQKWISGAYLMVGVALFILIFSSPLLEKMFRVLVMYLILVVINLRESLRYSYNIRSKHSKYINLGIIGFMVIIFQEHTYKIFSTITRAIYGGITYVLNIIFNIIITIVSYPIAYGAELLGKLFAIRAMKAKSVFEGFDKLKIPAELLFQQDTYRDEASIAYVAILLKIFLAAAILIIIVRSLSALAKVEKREEGYVEFKEKLNNKKKNKEGIFQKLRKTIFRKRGNLREEILYSYSEFEKVTEKVEIFKPYMTASQLKNVTKIKVDNVDKLDEMTEIYNKAKFSRGELKGENLEIVKRAVENIKSQL</sequence>
<dbReference type="AlphaFoldDB" id="A0A644Z839"/>
<evidence type="ECO:0000313" key="2">
    <source>
        <dbReference type="EMBL" id="MPM36779.1"/>
    </source>
</evidence>
<name>A0A644Z839_9ZZZZ</name>
<comment type="caution">
    <text evidence="2">The sequence shown here is derived from an EMBL/GenBank/DDBJ whole genome shotgun (WGS) entry which is preliminary data.</text>
</comment>
<keyword evidence="1" id="KW-0812">Transmembrane</keyword>
<feature type="transmembrane region" description="Helical" evidence="1">
    <location>
        <begin position="200"/>
        <end position="225"/>
    </location>
</feature>
<feature type="transmembrane region" description="Helical" evidence="1">
    <location>
        <begin position="271"/>
        <end position="294"/>
    </location>
</feature>